<sequence length="215" mass="22817">MMKTVLAYGDSNTWGAATVARPDDRYAWEERWPGVMAAALGEGWRVIEEGLPGRTTVHDDPVEGAYMNGKTYLMPCLRSHRPLDVVAIMLGSNDLKARFAVPGSDIAAGAGELVKVVKQAEAGRNGDVPKILLIAPAPMLNHTGERPDIGRMFVGGYEKSLELAPLYRAVAEAHGVAFLDAGTVMRSSAYDGLHLDPDAHQALGKAVAVAVAGIA</sequence>
<proteinExistence type="predicted"/>
<evidence type="ECO:0000259" key="1">
    <source>
        <dbReference type="Pfam" id="PF13472"/>
    </source>
</evidence>
<evidence type="ECO:0000313" key="3">
    <source>
        <dbReference type="Proteomes" id="UP001223743"/>
    </source>
</evidence>
<dbReference type="EMBL" id="JAUSWJ010000001">
    <property type="protein sequence ID" value="MDQ0515336.1"/>
    <property type="molecule type" value="Genomic_DNA"/>
</dbReference>
<accession>A0ABU0M2Y9</accession>
<dbReference type="InterPro" id="IPR013830">
    <property type="entry name" value="SGNH_hydro"/>
</dbReference>
<organism evidence="2 3">
    <name type="scientific">Kaistia geumhonensis</name>
    <dbReference type="NCBI Taxonomy" id="410839"/>
    <lineage>
        <taxon>Bacteria</taxon>
        <taxon>Pseudomonadati</taxon>
        <taxon>Pseudomonadota</taxon>
        <taxon>Alphaproteobacteria</taxon>
        <taxon>Hyphomicrobiales</taxon>
        <taxon>Kaistiaceae</taxon>
        <taxon>Kaistia</taxon>
    </lineage>
</organism>
<feature type="domain" description="SGNH hydrolase-type esterase" evidence="1">
    <location>
        <begin position="7"/>
        <end position="202"/>
    </location>
</feature>
<comment type="caution">
    <text evidence="2">The sequence shown here is derived from an EMBL/GenBank/DDBJ whole genome shotgun (WGS) entry which is preliminary data.</text>
</comment>
<dbReference type="InterPro" id="IPR036514">
    <property type="entry name" value="SGNH_hydro_sf"/>
</dbReference>
<dbReference type="Pfam" id="PF13472">
    <property type="entry name" value="Lipase_GDSL_2"/>
    <property type="match status" value="1"/>
</dbReference>
<dbReference type="Gene3D" id="3.40.50.1110">
    <property type="entry name" value="SGNH hydrolase"/>
    <property type="match status" value="1"/>
</dbReference>
<dbReference type="SUPFAM" id="SSF52266">
    <property type="entry name" value="SGNH hydrolase"/>
    <property type="match status" value="1"/>
</dbReference>
<keyword evidence="3" id="KW-1185">Reference proteome</keyword>
<dbReference type="CDD" id="cd01839">
    <property type="entry name" value="SGNH_arylesterase_like"/>
    <property type="match status" value="1"/>
</dbReference>
<name>A0ABU0M2Y9_9HYPH</name>
<protein>
    <submittedName>
        <fullName evidence="2">Lysophospholipase L1-like esterase</fullName>
    </submittedName>
</protein>
<dbReference type="RefSeq" id="WP_266281118.1">
    <property type="nucleotide sequence ID" value="NZ_JAPKNF010000001.1"/>
</dbReference>
<gene>
    <name evidence="2" type="ORF">QO015_000949</name>
</gene>
<dbReference type="Proteomes" id="UP001223743">
    <property type="component" value="Unassembled WGS sequence"/>
</dbReference>
<evidence type="ECO:0000313" key="2">
    <source>
        <dbReference type="EMBL" id="MDQ0515336.1"/>
    </source>
</evidence>
<reference evidence="2 3" key="1">
    <citation type="submission" date="2023-07" db="EMBL/GenBank/DDBJ databases">
        <title>Genomic Encyclopedia of Type Strains, Phase IV (KMG-IV): sequencing the most valuable type-strain genomes for metagenomic binning, comparative biology and taxonomic classification.</title>
        <authorList>
            <person name="Goeker M."/>
        </authorList>
    </citation>
    <scope>NUCLEOTIDE SEQUENCE [LARGE SCALE GENOMIC DNA]</scope>
    <source>
        <strain evidence="2 3">B1-1</strain>
    </source>
</reference>